<dbReference type="GO" id="GO:0009116">
    <property type="term" value="P:nucleoside metabolic process"/>
    <property type="evidence" value="ECO:0007669"/>
    <property type="project" value="InterPro"/>
</dbReference>
<dbReference type="Gene3D" id="3.40.50.1580">
    <property type="entry name" value="Nucleoside phosphorylase domain"/>
    <property type="match status" value="1"/>
</dbReference>
<dbReference type="Pfam" id="PF12796">
    <property type="entry name" value="Ank_2"/>
    <property type="match status" value="3"/>
</dbReference>
<dbReference type="InterPro" id="IPR054471">
    <property type="entry name" value="GPIID_WHD"/>
</dbReference>
<evidence type="ECO:0000313" key="5">
    <source>
        <dbReference type="EMBL" id="KAF4334671.1"/>
    </source>
</evidence>
<dbReference type="InterPro" id="IPR002110">
    <property type="entry name" value="Ankyrin_rpt"/>
</dbReference>
<comment type="caution">
    <text evidence="5">The sequence shown here is derived from an EMBL/GenBank/DDBJ whole genome shotgun (WGS) entry which is preliminary data.</text>
</comment>
<dbReference type="PROSITE" id="PS50088">
    <property type="entry name" value="ANK_REPEAT"/>
    <property type="match status" value="3"/>
</dbReference>
<evidence type="ECO:0000256" key="1">
    <source>
        <dbReference type="ARBA" id="ARBA00022737"/>
    </source>
</evidence>
<reference evidence="5" key="1">
    <citation type="journal article" date="2017" name="Mycologia">
        <title>Fusarium algeriense, sp. nov., a novel toxigenic crown rot pathogen of durum wheat from Algeria is nested in the Fusarium burgessii species complex.</title>
        <authorList>
            <person name="Laraba I."/>
            <person name="Keddad A."/>
            <person name="Boureghda H."/>
            <person name="Abdallah N."/>
            <person name="Vaughan M.M."/>
            <person name="Proctor R.H."/>
            <person name="Busman M."/>
            <person name="O'Donnell K."/>
        </authorList>
    </citation>
    <scope>NUCLEOTIDE SEQUENCE</scope>
    <source>
        <strain evidence="5">NRRL 25174</strain>
    </source>
</reference>
<dbReference type="InterPro" id="IPR027417">
    <property type="entry name" value="P-loop_NTPase"/>
</dbReference>
<proteinExistence type="predicted"/>
<protein>
    <submittedName>
        <fullName evidence="5">Purine and uridine phosphorylase</fullName>
    </submittedName>
</protein>
<feature type="repeat" description="ANK" evidence="2">
    <location>
        <begin position="980"/>
        <end position="1012"/>
    </location>
</feature>
<reference evidence="5" key="2">
    <citation type="submission" date="2020-02" db="EMBL/GenBank/DDBJ databases">
        <title>Identification and distribution of gene clusters putatively required for synthesis of sphingolipid metabolism inhibitors in phylogenetically diverse species of the filamentous fungus Fusarium.</title>
        <authorList>
            <person name="Kim H.-S."/>
            <person name="Busman M."/>
            <person name="Brown D.W."/>
            <person name="Divon H."/>
            <person name="Uhlig S."/>
            <person name="Proctor R.H."/>
        </authorList>
    </citation>
    <scope>NUCLEOTIDE SEQUENCE</scope>
    <source>
        <strain evidence="5">NRRL 25174</strain>
    </source>
</reference>
<name>A0A9P5A9H3_9HYPO</name>
<feature type="repeat" description="ANK" evidence="2">
    <location>
        <begin position="1076"/>
        <end position="1108"/>
    </location>
</feature>
<keyword evidence="2" id="KW-0040">ANK repeat</keyword>
<sequence>MSDPNNYTVGWICALATEYVAARAVLDDTHEGPDSVAEHDNNDYTLGRIGNNNIVIAVLPHGEYGLSSAASVARDMLSSFPNVRIGLMVGIGGGAPSRKHDIRLGDVVDIQGQEFKETGFLDQPPSIVRTAVNGLMAKYESDGQELEKAVNDILTRKPRLRGKYSRPDPETDRLYKSEVLHPLNDNDLGCEISCGNNSSVLIIRNERSEEEDNPAIHYGRIASANRLMKNALARDEFAVKKDILCFEMEAAGLMNHFPCLVIRGICDYSDSHKNKEWQGYAAMIASVYAKDLLGRLSQTRVEATTKISNILQDQHYLLQPCYASEEVMIDSISKFANNTKTDAILDHQKAQENNALLDRITKVDYGAKQSDFMSRRQAGTGQWLLESTQFRTWITNKGQTLFCPGIPGAGKTILTAIVIDEMISRRADDVGIGYVYCNFRRHAEQTAHGLLSSLLKQLSQHLPSIPKVVQSLYETHNKEKTRPSLDGIISALQSVSMMYKKVYIMVDALNECEGSGLCRIKFLAELFKLQCHCSANIFVTSRPLEDITSFFADSSRLPIAATKEDIGENLKGHFGELRSCVKSNHLLQEAIKKEISEAVDGMFLLAEIFLQSLKDKVTENSIRGALKEIQKMKEESGDDKSKLLSKAYDEAMERINSQQQGLRDLAHRILSWITCTRRQLTISEMQDALATKIGNSSLDPEDMMHIEDMVSVCAGLVTIDRESHIVRLAHYTTQQYFNDRSHNLFPNIDSEIAEVCVTYLSFMLSDSEYAEECGATALWYASRNGHEEVVRLLLAEQNINPVSRDINFATTPLWCASGNGHDKVVVLLLDKKTDINEHCDHLDGDGSTPLLRAVCWGHGAMFSLLVADDRVNPDFRDKDGWSPLLQAARREEKRMVETLLTLEDVDVNARDYHYDCTPLQWAVREGKEEVVKVLLADKRVKGNPTSALTPLALAVDRGYVTIVELLLASGRADPNDQGEDGQTVLTMAAKKGNTAIVKVLLAAGASLSKASTAFFYAAVYGHVEAAQLLLKIDDVDVNCRQGFGYSPLHIAAFHGYVAVAKWLLENNADTKTVNDEGQTPMALAVESGNEEIIRLLRDHEASTEAGSTIN</sequence>
<dbReference type="Proteomes" id="UP000730481">
    <property type="component" value="Unassembled WGS sequence"/>
</dbReference>
<evidence type="ECO:0000256" key="2">
    <source>
        <dbReference type="PROSITE-ProRule" id="PRU00023"/>
    </source>
</evidence>
<gene>
    <name evidence="5" type="ORF">FBEOM_11504</name>
</gene>
<dbReference type="SMART" id="SM00248">
    <property type="entry name" value="ANK"/>
    <property type="match status" value="10"/>
</dbReference>
<dbReference type="InterPro" id="IPR053137">
    <property type="entry name" value="NLR-like"/>
</dbReference>
<evidence type="ECO:0000259" key="4">
    <source>
        <dbReference type="Pfam" id="PF24883"/>
    </source>
</evidence>
<dbReference type="SUPFAM" id="SSF48403">
    <property type="entry name" value="Ankyrin repeat"/>
    <property type="match status" value="1"/>
</dbReference>
<feature type="domain" description="GPI inositol-deacylase winged helix" evidence="3">
    <location>
        <begin position="659"/>
        <end position="739"/>
    </location>
</feature>
<dbReference type="SUPFAM" id="SSF53167">
    <property type="entry name" value="Purine and uridine phosphorylases"/>
    <property type="match status" value="1"/>
</dbReference>
<dbReference type="Pfam" id="PF22939">
    <property type="entry name" value="WHD_GPIID"/>
    <property type="match status" value="1"/>
</dbReference>
<dbReference type="GO" id="GO:0003824">
    <property type="term" value="F:catalytic activity"/>
    <property type="evidence" value="ECO:0007669"/>
    <property type="project" value="InterPro"/>
</dbReference>
<dbReference type="SUPFAM" id="SSF52540">
    <property type="entry name" value="P-loop containing nucleoside triphosphate hydrolases"/>
    <property type="match status" value="1"/>
</dbReference>
<dbReference type="Pfam" id="PF24883">
    <property type="entry name" value="NPHP3_N"/>
    <property type="match status" value="1"/>
</dbReference>
<feature type="domain" description="Nephrocystin 3-like N-terminal" evidence="4">
    <location>
        <begin position="379"/>
        <end position="542"/>
    </location>
</feature>
<accession>A0A9P5A9H3</accession>
<dbReference type="Pfam" id="PF13637">
    <property type="entry name" value="Ank_4"/>
    <property type="match status" value="1"/>
</dbReference>
<dbReference type="PANTHER" id="PTHR46082:SF11">
    <property type="entry name" value="AAA+ ATPASE DOMAIN-CONTAINING PROTEIN-RELATED"/>
    <property type="match status" value="1"/>
</dbReference>
<dbReference type="InterPro" id="IPR035994">
    <property type="entry name" value="Nucleoside_phosphorylase_sf"/>
</dbReference>
<dbReference type="Gene3D" id="3.40.50.300">
    <property type="entry name" value="P-loop containing nucleotide triphosphate hydrolases"/>
    <property type="match status" value="1"/>
</dbReference>
<dbReference type="InterPro" id="IPR056884">
    <property type="entry name" value="NPHP3-like_N"/>
</dbReference>
<organism evidence="5 6">
    <name type="scientific">Fusarium beomiforme</name>
    <dbReference type="NCBI Taxonomy" id="44412"/>
    <lineage>
        <taxon>Eukaryota</taxon>
        <taxon>Fungi</taxon>
        <taxon>Dikarya</taxon>
        <taxon>Ascomycota</taxon>
        <taxon>Pezizomycotina</taxon>
        <taxon>Sordariomycetes</taxon>
        <taxon>Hypocreomycetidae</taxon>
        <taxon>Hypocreales</taxon>
        <taxon>Nectriaceae</taxon>
        <taxon>Fusarium</taxon>
        <taxon>Fusarium burgessii species complex</taxon>
    </lineage>
</organism>
<dbReference type="PANTHER" id="PTHR46082">
    <property type="entry name" value="ATP/GTP-BINDING PROTEIN-RELATED"/>
    <property type="match status" value="1"/>
</dbReference>
<evidence type="ECO:0000313" key="6">
    <source>
        <dbReference type="Proteomes" id="UP000730481"/>
    </source>
</evidence>
<dbReference type="InterPro" id="IPR036770">
    <property type="entry name" value="Ankyrin_rpt-contain_sf"/>
</dbReference>
<keyword evidence="6" id="KW-1185">Reference proteome</keyword>
<dbReference type="PROSITE" id="PS50297">
    <property type="entry name" value="ANK_REP_REGION"/>
    <property type="match status" value="3"/>
</dbReference>
<dbReference type="AlphaFoldDB" id="A0A9P5A9H3"/>
<dbReference type="EMBL" id="PVQB02000657">
    <property type="protein sequence ID" value="KAF4334671.1"/>
    <property type="molecule type" value="Genomic_DNA"/>
</dbReference>
<keyword evidence="1" id="KW-0677">Repeat</keyword>
<evidence type="ECO:0000259" key="3">
    <source>
        <dbReference type="Pfam" id="PF22939"/>
    </source>
</evidence>
<dbReference type="Gene3D" id="1.25.40.20">
    <property type="entry name" value="Ankyrin repeat-containing domain"/>
    <property type="match status" value="1"/>
</dbReference>
<dbReference type="OrthoDB" id="1577640at2759"/>
<feature type="repeat" description="ANK" evidence="2">
    <location>
        <begin position="1043"/>
        <end position="1075"/>
    </location>
</feature>